<evidence type="ECO:0000313" key="1">
    <source>
        <dbReference type="EMBL" id="CAG8693815.1"/>
    </source>
</evidence>
<protein>
    <submittedName>
        <fullName evidence="1">16358_t:CDS:1</fullName>
    </submittedName>
</protein>
<evidence type="ECO:0000313" key="2">
    <source>
        <dbReference type="Proteomes" id="UP000789405"/>
    </source>
</evidence>
<dbReference type="AlphaFoldDB" id="A0A9N9ET16"/>
<organism evidence="1 2">
    <name type="scientific">Dentiscutata erythropus</name>
    <dbReference type="NCBI Taxonomy" id="1348616"/>
    <lineage>
        <taxon>Eukaryota</taxon>
        <taxon>Fungi</taxon>
        <taxon>Fungi incertae sedis</taxon>
        <taxon>Mucoromycota</taxon>
        <taxon>Glomeromycotina</taxon>
        <taxon>Glomeromycetes</taxon>
        <taxon>Diversisporales</taxon>
        <taxon>Gigasporaceae</taxon>
        <taxon>Dentiscutata</taxon>
    </lineage>
</organism>
<proteinExistence type="predicted"/>
<gene>
    <name evidence="1" type="ORF">DERYTH_LOCUS12546</name>
</gene>
<accession>A0A9N9ET16</accession>
<sequence length="58" mass="6585">MSFGRREPSTPRQVTQFIIPLRHSYISLLDVLPSLVGAILCNCSYSQLRFHISTSSFL</sequence>
<dbReference type="EMBL" id="CAJVPY010008290">
    <property type="protein sequence ID" value="CAG8693815.1"/>
    <property type="molecule type" value="Genomic_DNA"/>
</dbReference>
<dbReference type="Proteomes" id="UP000789405">
    <property type="component" value="Unassembled WGS sequence"/>
</dbReference>
<name>A0A9N9ET16_9GLOM</name>
<comment type="caution">
    <text evidence="1">The sequence shown here is derived from an EMBL/GenBank/DDBJ whole genome shotgun (WGS) entry which is preliminary data.</text>
</comment>
<reference evidence="1" key="1">
    <citation type="submission" date="2021-06" db="EMBL/GenBank/DDBJ databases">
        <authorList>
            <person name="Kallberg Y."/>
            <person name="Tangrot J."/>
            <person name="Rosling A."/>
        </authorList>
    </citation>
    <scope>NUCLEOTIDE SEQUENCE</scope>
    <source>
        <strain evidence="1">MA453B</strain>
    </source>
</reference>
<keyword evidence="2" id="KW-1185">Reference proteome</keyword>